<feature type="active site" description="Glycyl thioester intermediate" evidence="7">
    <location>
        <position position="468"/>
    </location>
</feature>
<dbReference type="Gene3D" id="3.30.2410.10">
    <property type="entry name" value="Hect, E3 ligase catalytic domain"/>
    <property type="match status" value="1"/>
</dbReference>
<dbReference type="AlphaFoldDB" id="A0AAD5E9V2"/>
<dbReference type="InterPro" id="IPR000569">
    <property type="entry name" value="HECT_dom"/>
</dbReference>
<keyword evidence="10" id="KW-1185">Reference proteome</keyword>
<dbReference type="Pfam" id="PF00632">
    <property type="entry name" value="HECT"/>
    <property type="match status" value="1"/>
</dbReference>
<dbReference type="InterPro" id="IPR035983">
    <property type="entry name" value="Hect_E3_ubiquitin_ligase"/>
</dbReference>
<dbReference type="GO" id="GO:0000209">
    <property type="term" value="P:protein polyubiquitination"/>
    <property type="evidence" value="ECO:0007669"/>
    <property type="project" value="InterPro"/>
</dbReference>
<dbReference type="SMART" id="SM00119">
    <property type="entry name" value="HECTc"/>
    <property type="match status" value="1"/>
</dbReference>
<evidence type="ECO:0000256" key="3">
    <source>
        <dbReference type="ARBA" id="ARBA00012485"/>
    </source>
</evidence>
<evidence type="ECO:0000256" key="1">
    <source>
        <dbReference type="ARBA" id="ARBA00000885"/>
    </source>
</evidence>
<dbReference type="PROSITE" id="PS50237">
    <property type="entry name" value="HECT"/>
    <property type="match status" value="1"/>
</dbReference>
<keyword evidence="6 7" id="KW-0833">Ubl conjugation pathway</keyword>
<evidence type="ECO:0000313" key="10">
    <source>
        <dbReference type="Proteomes" id="UP001206595"/>
    </source>
</evidence>
<evidence type="ECO:0000256" key="4">
    <source>
        <dbReference type="ARBA" id="ARBA00022490"/>
    </source>
</evidence>
<evidence type="ECO:0000313" key="9">
    <source>
        <dbReference type="EMBL" id="KAI8580063.1"/>
    </source>
</evidence>
<dbReference type="GO" id="GO:0005737">
    <property type="term" value="C:cytoplasm"/>
    <property type="evidence" value="ECO:0007669"/>
    <property type="project" value="UniProtKB-SubCell"/>
</dbReference>
<protein>
    <recommendedName>
        <fullName evidence="3">HECT-type E3 ubiquitin transferase</fullName>
        <ecNumber evidence="3">2.3.2.26</ecNumber>
    </recommendedName>
</protein>
<keyword evidence="5" id="KW-0808">Transferase</keyword>
<dbReference type="SUPFAM" id="SSF56204">
    <property type="entry name" value="Hect, E3 ligase catalytic domain"/>
    <property type="match status" value="1"/>
</dbReference>
<dbReference type="PANTHER" id="PTHR45700:SF8">
    <property type="entry name" value="HECT-TYPE E3 UBIQUITIN TRANSFERASE"/>
    <property type="match status" value="1"/>
</dbReference>
<dbReference type="Proteomes" id="UP001206595">
    <property type="component" value="Unassembled WGS sequence"/>
</dbReference>
<keyword evidence="4" id="KW-0963">Cytoplasm</keyword>
<evidence type="ECO:0000256" key="6">
    <source>
        <dbReference type="ARBA" id="ARBA00022786"/>
    </source>
</evidence>
<evidence type="ECO:0000259" key="8">
    <source>
        <dbReference type="PROSITE" id="PS50237"/>
    </source>
</evidence>
<dbReference type="Gene3D" id="3.90.1750.10">
    <property type="entry name" value="Hect, E3 ligase catalytic domains"/>
    <property type="match status" value="1"/>
</dbReference>
<dbReference type="EC" id="2.3.2.26" evidence="3"/>
<dbReference type="RefSeq" id="XP_051445067.1">
    <property type="nucleotide sequence ID" value="XM_051584191.1"/>
</dbReference>
<evidence type="ECO:0000256" key="2">
    <source>
        <dbReference type="ARBA" id="ARBA00004496"/>
    </source>
</evidence>
<comment type="caution">
    <text evidence="9">The sequence shown here is derived from an EMBL/GenBank/DDBJ whole genome shotgun (WGS) entry which is preliminary data.</text>
</comment>
<feature type="domain" description="HECT" evidence="8">
    <location>
        <begin position="171"/>
        <end position="500"/>
    </location>
</feature>
<dbReference type="InterPro" id="IPR044611">
    <property type="entry name" value="E3A/B/C-like"/>
</dbReference>
<proteinExistence type="predicted"/>
<dbReference type="GO" id="GO:0061630">
    <property type="term" value="F:ubiquitin protein ligase activity"/>
    <property type="evidence" value="ECO:0007669"/>
    <property type="project" value="UniProtKB-EC"/>
</dbReference>
<organism evidence="9 10">
    <name type="scientific">Umbelopsis ramanniana AG</name>
    <dbReference type="NCBI Taxonomy" id="1314678"/>
    <lineage>
        <taxon>Eukaryota</taxon>
        <taxon>Fungi</taxon>
        <taxon>Fungi incertae sedis</taxon>
        <taxon>Mucoromycota</taxon>
        <taxon>Mucoromycotina</taxon>
        <taxon>Umbelopsidomycetes</taxon>
        <taxon>Umbelopsidales</taxon>
        <taxon>Umbelopsidaceae</taxon>
        <taxon>Umbelopsis</taxon>
    </lineage>
</organism>
<name>A0AAD5E9V2_UMBRA</name>
<sequence>MDDSAVVHDGQEEYPSNQEIQQFQHLLDGVQRFISMRLRNKPTPDTTPNRDHAVVSATKCLAAFYRLNEKRRFVKFEAFYNDTLNEQLEIKEDFPQFKDRKGFSFCDYPFILNSATKADILKVESMFQMRHELQDAFFRALFQGVNSPYLVLEIRRDHIIHDALYQLETKSTQDLKKQLRIQFVGEEGIDEGGVQKEFFQLIVRELFDPKYGMFMFDDDSRLCWFKPDPTDDHVAISEYKLVGMLLGLAVYNSVILDVHFPLALYKKLMDVPVNLQDLRQLDPGLGRGLQQLLYYEGSVEGAYDRSFQIDKDVWGCINTFDLKEDGASVKLTNDNRQEFVQLYTDYVLNQSVEKQFSAFRDGFNLVCVDSAIKIFRPEEVEQLICGSSDLDFDALEKATLYDGGWNKDTPIIRAFWEIVHEFTDEEKKKLLFFATGSDRVPIGGLSKLQFVIAKNGGDSDRLPTSHTCYNVLLLCEYSSKEKLRERLLTSIGNAEGFGMI</sequence>
<dbReference type="FunFam" id="3.30.2410.10:FF:000003">
    <property type="entry name" value="probable E3 ubiquitin-protein ligase HERC4 isoform X1"/>
    <property type="match status" value="1"/>
</dbReference>
<comment type="catalytic activity">
    <reaction evidence="1">
        <text>S-ubiquitinyl-[E2 ubiquitin-conjugating enzyme]-L-cysteine + [acceptor protein]-L-lysine = [E2 ubiquitin-conjugating enzyme]-L-cysteine + N(6)-ubiquitinyl-[acceptor protein]-L-lysine.</text>
        <dbReference type="EC" id="2.3.2.26"/>
    </reaction>
</comment>
<gene>
    <name evidence="9" type="ORF">K450DRAFT_174104</name>
</gene>
<comment type="subcellular location">
    <subcellularLocation>
        <location evidence="2">Cytoplasm</location>
    </subcellularLocation>
</comment>
<dbReference type="FunFam" id="3.30.2160.10:FF:000004">
    <property type="entry name" value="probable E3 ubiquitin-protein ligase HERC4 isoform X1"/>
    <property type="match status" value="1"/>
</dbReference>
<dbReference type="CDD" id="cd00078">
    <property type="entry name" value="HECTc"/>
    <property type="match status" value="1"/>
</dbReference>
<dbReference type="EMBL" id="MU620915">
    <property type="protein sequence ID" value="KAI8580063.1"/>
    <property type="molecule type" value="Genomic_DNA"/>
</dbReference>
<dbReference type="GeneID" id="75909541"/>
<dbReference type="PANTHER" id="PTHR45700">
    <property type="entry name" value="UBIQUITIN-PROTEIN LIGASE E3C"/>
    <property type="match status" value="1"/>
</dbReference>
<evidence type="ECO:0000256" key="7">
    <source>
        <dbReference type="PROSITE-ProRule" id="PRU00104"/>
    </source>
</evidence>
<evidence type="ECO:0000256" key="5">
    <source>
        <dbReference type="ARBA" id="ARBA00022679"/>
    </source>
</evidence>
<accession>A0AAD5E9V2</accession>
<reference evidence="9" key="1">
    <citation type="submission" date="2021-06" db="EMBL/GenBank/DDBJ databases">
        <authorList>
            <consortium name="DOE Joint Genome Institute"/>
            <person name="Mondo S.J."/>
            <person name="Amses K.R."/>
            <person name="Simmons D.R."/>
            <person name="Longcore J.E."/>
            <person name="Seto K."/>
            <person name="Alves G.H."/>
            <person name="Bonds A.E."/>
            <person name="Quandt C.A."/>
            <person name="Davis W.J."/>
            <person name="Chang Y."/>
            <person name="Letcher P.M."/>
            <person name="Powell M.J."/>
            <person name="Kuo A."/>
            <person name="Labutti K."/>
            <person name="Pangilinan J."/>
            <person name="Andreopoulos W."/>
            <person name="Tritt A."/>
            <person name="Riley R."/>
            <person name="Hundley H."/>
            <person name="Johnson J."/>
            <person name="Lipzen A."/>
            <person name="Barry K."/>
            <person name="Berbee M.L."/>
            <person name="Buchler N.E."/>
            <person name="Grigoriev I.V."/>
            <person name="Spatafora J.W."/>
            <person name="Stajich J.E."/>
            <person name="James T.Y."/>
        </authorList>
    </citation>
    <scope>NUCLEOTIDE SEQUENCE</scope>
    <source>
        <strain evidence="9">AG</strain>
    </source>
</reference>
<dbReference type="Gene3D" id="3.30.2160.10">
    <property type="entry name" value="Hect, E3 ligase catalytic domain"/>
    <property type="match status" value="1"/>
</dbReference>
<reference evidence="9" key="2">
    <citation type="journal article" date="2022" name="Proc. Natl. Acad. Sci. U.S.A.">
        <title>Diploid-dominant life cycles characterize the early evolution of Fungi.</title>
        <authorList>
            <person name="Amses K.R."/>
            <person name="Simmons D.R."/>
            <person name="Longcore J.E."/>
            <person name="Mondo S.J."/>
            <person name="Seto K."/>
            <person name="Jeronimo G.H."/>
            <person name="Bonds A.E."/>
            <person name="Quandt C.A."/>
            <person name="Davis W.J."/>
            <person name="Chang Y."/>
            <person name="Federici B.A."/>
            <person name="Kuo A."/>
            <person name="LaButti K."/>
            <person name="Pangilinan J."/>
            <person name="Andreopoulos W."/>
            <person name="Tritt A."/>
            <person name="Riley R."/>
            <person name="Hundley H."/>
            <person name="Johnson J."/>
            <person name="Lipzen A."/>
            <person name="Barry K."/>
            <person name="Lang B.F."/>
            <person name="Cuomo C.A."/>
            <person name="Buchler N.E."/>
            <person name="Grigoriev I.V."/>
            <person name="Spatafora J.W."/>
            <person name="Stajich J.E."/>
            <person name="James T.Y."/>
        </authorList>
    </citation>
    <scope>NUCLEOTIDE SEQUENCE</scope>
    <source>
        <strain evidence="9">AG</strain>
    </source>
</reference>